<feature type="domain" description="CW-type" evidence="5">
    <location>
        <begin position="136"/>
        <end position="191"/>
    </location>
</feature>
<dbReference type="PROSITE" id="PS51050">
    <property type="entry name" value="ZF_CW"/>
    <property type="match status" value="1"/>
</dbReference>
<accession>A0A7S3D561</accession>
<name>A0A7S3D561_9EUKA</name>
<feature type="region of interest" description="Disordered" evidence="4">
    <location>
        <begin position="105"/>
        <end position="136"/>
    </location>
</feature>
<keyword evidence="2" id="KW-0863">Zinc-finger</keyword>
<dbReference type="InterPro" id="IPR042778">
    <property type="entry name" value="ZCWPW1/ZCWPW2"/>
</dbReference>
<organism evidence="6">
    <name type="scientific">Palpitomonas bilix</name>
    <dbReference type="NCBI Taxonomy" id="652834"/>
    <lineage>
        <taxon>Eukaryota</taxon>
        <taxon>Eukaryota incertae sedis</taxon>
    </lineage>
</organism>
<dbReference type="EMBL" id="HBIB01013640">
    <property type="protein sequence ID" value="CAE0246716.1"/>
    <property type="molecule type" value="Transcribed_RNA"/>
</dbReference>
<evidence type="ECO:0000256" key="2">
    <source>
        <dbReference type="ARBA" id="ARBA00022771"/>
    </source>
</evidence>
<reference evidence="6" key="1">
    <citation type="submission" date="2021-01" db="EMBL/GenBank/DDBJ databases">
        <authorList>
            <person name="Corre E."/>
            <person name="Pelletier E."/>
            <person name="Niang G."/>
            <person name="Scheremetjew M."/>
            <person name="Finn R."/>
            <person name="Kale V."/>
            <person name="Holt S."/>
            <person name="Cochrane G."/>
            <person name="Meng A."/>
            <person name="Brown T."/>
            <person name="Cohen L."/>
        </authorList>
    </citation>
    <scope>NUCLEOTIDE SEQUENCE</scope>
    <source>
        <strain evidence="6">NIES-2562</strain>
    </source>
</reference>
<evidence type="ECO:0000259" key="5">
    <source>
        <dbReference type="PROSITE" id="PS51050"/>
    </source>
</evidence>
<dbReference type="InterPro" id="IPR011124">
    <property type="entry name" value="Znf_CW"/>
</dbReference>
<dbReference type="AlphaFoldDB" id="A0A7S3D561"/>
<evidence type="ECO:0000256" key="4">
    <source>
        <dbReference type="SAM" id="MobiDB-lite"/>
    </source>
</evidence>
<dbReference type="PANTHER" id="PTHR15999">
    <property type="entry name" value="ZINC FINGER CW-TYPE PWWP DOMAIN PROTEIN 1"/>
    <property type="match status" value="1"/>
</dbReference>
<dbReference type="Pfam" id="PF07496">
    <property type="entry name" value="zf-CW"/>
    <property type="match status" value="1"/>
</dbReference>
<dbReference type="PANTHER" id="PTHR15999:SF2">
    <property type="entry name" value="ZINC FINGER CW-TYPE PWWP DOMAIN PROTEIN 1"/>
    <property type="match status" value="1"/>
</dbReference>
<evidence type="ECO:0000256" key="1">
    <source>
        <dbReference type="ARBA" id="ARBA00022723"/>
    </source>
</evidence>
<keyword evidence="3" id="KW-0862">Zinc</keyword>
<evidence type="ECO:0000256" key="3">
    <source>
        <dbReference type="ARBA" id="ARBA00022833"/>
    </source>
</evidence>
<sequence length="193" mass="22116">MAPAKTAREMNVLRGEMKIFASEHEAIIERSASCTLPSPEEKEVIRQKRLGNVKAYTPWFYAVFVGEKLQCDEDEAHRDIRNIRTKLSSEERKKLESLVTATPAPVVNGKKKEKEEVDVKGGKTKGKKREEEGGKKQMQGQWVCCDKCDKWRLVPNDYDLSSFANSKRKWYCSMNPVKGKNKCSAPEDDWDNE</sequence>
<dbReference type="Gene3D" id="3.30.40.100">
    <property type="match status" value="1"/>
</dbReference>
<dbReference type="GO" id="GO:0008270">
    <property type="term" value="F:zinc ion binding"/>
    <property type="evidence" value="ECO:0007669"/>
    <property type="project" value="UniProtKB-KW"/>
</dbReference>
<gene>
    <name evidence="6" type="ORF">PBIL07802_LOCUS8905</name>
</gene>
<protein>
    <recommendedName>
        <fullName evidence="5">CW-type domain-containing protein</fullName>
    </recommendedName>
</protein>
<feature type="compositionally biased region" description="Basic and acidic residues" evidence="4">
    <location>
        <begin position="110"/>
        <end position="121"/>
    </location>
</feature>
<keyword evidence="1" id="KW-0479">Metal-binding</keyword>
<evidence type="ECO:0000313" key="6">
    <source>
        <dbReference type="EMBL" id="CAE0246716.1"/>
    </source>
</evidence>
<proteinExistence type="predicted"/>